<dbReference type="PRINTS" id="PR01069">
    <property type="entry name" value="ACCCTRFRASEA"/>
</dbReference>
<dbReference type="EMBL" id="DWZA01000107">
    <property type="protein sequence ID" value="HJA72488.1"/>
    <property type="molecule type" value="Genomic_DNA"/>
</dbReference>
<keyword evidence="13 20" id="KW-0862">Zinc</keyword>
<evidence type="ECO:0000256" key="17">
    <source>
        <dbReference type="ARBA" id="ARBA00025280"/>
    </source>
</evidence>
<evidence type="ECO:0000256" key="5">
    <source>
        <dbReference type="ARBA" id="ARBA00011664"/>
    </source>
</evidence>
<evidence type="ECO:0000256" key="9">
    <source>
        <dbReference type="ARBA" id="ARBA00022723"/>
    </source>
</evidence>
<dbReference type="Pfam" id="PF03255">
    <property type="entry name" value="ACCA"/>
    <property type="match status" value="1"/>
</dbReference>
<keyword evidence="8 19" id="KW-0808">Transferase</keyword>
<feature type="region of interest" description="Disordered" evidence="21">
    <location>
        <begin position="302"/>
        <end position="332"/>
    </location>
</feature>
<comment type="subunit">
    <text evidence="19">Acetyl-CoA carboxylase is a heterohexamer composed of biotin carboxyl carrier protein (AccB), biotin carboxylase (AccC) and two subunits each of ACCase subunit alpha (AccA) and ACCase subunit beta (AccD).</text>
</comment>
<comment type="caution">
    <text evidence="24">The sequence shown here is derived from an EMBL/GenBank/DDBJ whole genome shotgun (WGS) entry which is preliminary data.</text>
</comment>
<dbReference type="Pfam" id="PF17848">
    <property type="entry name" value="Zn_ribbon_ACC"/>
    <property type="match status" value="1"/>
</dbReference>
<comment type="similarity">
    <text evidence="4">In the N-terminal section; belongs to the AccD/PCCB family.</text>
</comment>
<feature type="binding site" evidence="20">
    <location>
        <position position="55"/>
    </location>
    <ligand>
        <name>Zn(2+)</name>
        <dbReference type="ChEBI" id="CHEBI:29105"/>
    </ligand>
</feature>
<dbReference type="InterPro" id="IPR029045">
    <property type="entry name" value="ClpP/crotonase-like_dom_sf"/>
</dbReference>
<dbReference type="InterPro" id="IPR011762">
    <property type="entry name" value="COA_CT_N"/>
</dbReference>
<dbReference type="GO" id="GO:0009317">
    <property type="term" value="C:acetyl-CoA carboxylase complex"/>
    <property type="evidence" value="ECO:0007669"/>
    <property type="project" value="InterPro"/>
</dbReference>
<comment type="similarity">
    <text evidence="19">Belongs to the AccA family.</text>
</comment>
<comment type="function">
    <text evidence="17 20">Component of the acetyl coenzyme A carboxylase (ACC) complex. Biotin carboxylase (BC) catalyzes the carboxylation of biotin on its carrier protein (BCCP) and then the CO(2) group is transferred by the transcarboxylase to acetyl-CoA to form malonyl-CoA.</text>
</comment>
<reference evidence="24" key="1">
    <citation type="journal article" date="2021" name="PeerJ">
        <title>Extensive microbial diversity within the chicken gut microbiome revealed by metagenomics and culture.</title>
        <authorList>
            <person name="Gilroy R."/>
            <person name="Ravi A."/>
            <person name="Getino M."/>
            <person name="Pursley I."/>
            <person name="Horton D.L."/>
            <person name="Alikhan N.F."/>
            <person name="Baker D."/>
            <person name="Gharbi K."/>
            <person name="Hall N."/>
            <person name="Watson M."/>
            <person name="Adriaenssens E.M."/>
            <person name="Foster-Nyarko E."/>
            <person name="Jarju S."/>
            <person name="Secka A."/>
            <person name="Antonio M."/>
            <person name="Oren A."/>
            <person name="Chaudhuri R.R."/>
            <person name="La Ragione R."/>
            <person name="Hildebrand F."/>
            <person name="Pallen M.J."/>
        </authorList>
    </citation>
    <scope>NUCLEOTIDE SEQUENCE</scope>
    <source>
        <strain evidence="24">CHK178-16964</strain>
    </source>
</reference>
<evidence type="ECO:0000256" key="7">
    <source>
        <dbReference type="ARBA" id="ARBA00022516"/>
    </source>
</evidence>
<keyword evidence="11 20" id="KW-0863">Zinc-finger</keyword>
<evidence type="ECO:0000256" key="12">
    <source>
        <dbReference type="ARBA" id="ARBA00022832"/>
    </source>
</evidence>
<comment type="function">
    <text evidence="19">Component of the acetyl coenzyme A carboxylase (ACC) complex. First, biotin carboxylase catalyzes the carboxylation of biotin on its carrier protein (BCCP) and then the CO(2) group is transferred by the carboxyltransferase to acetyl-CoA to form malonyl-CoA.</text>
</comment>
<comment type="pathway">
    <text evidence="2 19">Lipid metabolism; malonyl-CoA biosynthesis; malonyl-CoA from acetyl-CoA: step 1/1.</text>
</comment>
<comment type="similarity">
    <text evidence="3">In the C-terminal section; belongs to the AccA family.</text>
</comment>
<keyword evidence="24" id="KW-0436">Ligase</keyword>
<dbReference type="InterPro" id="IPR041010">
    <property type="entry name" value="Znf-ACC"/>
</dbReference>
<dbReference type="NCBIfam" id="TIGR00515">
    <property type="entry name" value="accD"/>
    <property type="match status" value="1"/>
</dbReference>
<protein>
    <recommendedName>
        <fullName evidence="19 20">Multifunctional fusion protein</fullName>
    </recommendedName>
    <domain>
        <recommendedName>
            <fullName evidence="19">Acetyl-coenzyme A carboxylase carboxyl transferase subunit alpha</fullName>
            <shortName evidence="19">ACCase subunit alpha</shortName>
            <shortName evidence="19">Acetyl-CoA carboxylase carboxyltransferase subunit alpha</shortName>
            <ecNumber evidence="19">2.1.3.15</ecNumber>
        </recommendedName>
    </domain>
    <domain>
        <recommendedName>
            <fullName evidence="20">Acetyl-coenzyme A carboxylase carboxyl transferase subunit beta</fullName>
            <shortName evidence="20">ACCase subunit beta</shortName>
            <shortName evidence="20">Acetyl-CoA carboxylase carboxyltransferase subunit beta</shortName>
        </recommendedName>
    </domain>
</protein>
<dbReference type="InterPro" id="IPR000438">
    <property type="entry name" value="Acetyl_CoA_COase_Trfase_b_su"/>
</dbReference>
<dbReference type="PROSITE" id="PS50989">
    <property type="entry name" value="COA_CT_CTER"/>
    <property type="match status" value="1"/>
</dbReference>
<dbReference type="SUPFAM" id="SSF52096">
    <property type="entry name" value="ClpP/crotonase"/>
    <property type="match status" value="2"/>
</dbReference>
<evidence type="ECO:0000256" key="18">
    <source>
        <dbReference type="ARBA" id="ARBA00049152"/>
    </source>
</evidence>
<dbReference type="GO" id="GO:0016743">
    <property type="term" value="F:carboxyl- or carbamoyltransferase activity"/>
    <property type="evidence" value="ECO:0007669"/>
    <property type="project" value="UniProtKB-UniRule"/>
</dbReference>
<comment type="subunit">
    <text evidence="5">Acetyl-CoA carboxylase is a heterotetramer composed of biotin carboxyl carrier protein (AccB), biotin carboxylase (AccC) and two subunits of ACCase subunit beta/alpha.</text>
</comment>
<accession>A0A9D2KPD0</accession>
<feature type="zinc finger region" description="C4-type" evidence="20">
    <location>
        <begin position="36"/>
        <end position="58"/>
    </location>
</feature>
<evidence type="ECO:0000256" key="19">
    <source>
        <dbReference type="HAMAP-Rule" id="MF_00823"/>
    </source>
</evidence>
<dbReference type="GO" id="GO:0003989">
    <property type="term" value="F:acetyl-CoA carboxylase activity"/>
    <property type="evidence" value="ECO:0007669"/>
    <property type="project" value="InterPro"/>
</dbReference>
<name>A0A9D2KPD0_9FIRM</name>
<dbReference type="NCBIfam" id="NF041504">
    <property type="entry name" value="AccA_sub"/>
    <property type="match status" value="1"/>
</dbReference>
<evidence type="ECO:0000256" key="20">
    <source>
        <dbReference type="HAMAP-Rule" id="MF_01395"/>
    </source>
</evidence>
<keyword evidence="6 19" id="KW-0963">Cytoplasm</keyword>
<feature type="domain" description="CoA carboxyltransferase N-terminal" evidence="22">
    <location>
        <begin position="32"/>
        <end position="298"/>
    </location>
</feature>
<dbReference type="GO" id="GO:0005524">
    <property type="term" value="F:ATP binding"/>
    <property type="evidence" value="ECO:0007669"/>
    <property type="project" value="UniProtKB-KW"/>
</dbReference>
<keyword evidence="12 19" id="KW-0276">Fatty acid metabolism</keyword>
<dbReference type="PANTHER" id="PTHR42853:SF3">
    <property type="entry name" value="ACETYL-COENZYME A CARBOXYLASE CARBOXYL TRANSFERASE SUBUNIT ALPHA, CHLOROPLASTIC"/>
    <property type="match status" value="1"/>
</dbReference>
<evidence type="ECO:0000256" key="3">
    <source>
        <dbReference type="ARBA" id="ARBA00006276"/>
    </source>
</evidence>
<evidence type="ECO:0000259" key="23">
    <source>
        <dbReference type="PROSITE" id="PS50989"/>
    </source>
</evidence>
<feature type="domain" description="CoA carboxyltransferase C-terminal" evidence="23">
    <location>
        <begin position="325"/>
        <end position="569"/>
    </location>
</feature>
<dbReference type="EC" id="2.1.3.15" evidence="19"/>
<evidence type="ECO:0000259" key="22">
    <source>
        <dbReference type="PROSITE" id="PS50980"/>
    </source>
</evidence>
<evidence type="ECO:0000256" key="6">
    <source>
        <dbReference type="ARBA" id="ARBA00022490"/>
    </source>
</evidence>
<evidence type="ECO:0000256" key="13">
    <source>
        <dbReference type="ARBA" id="ARBA00022833"/>
    </source>
</evidence>
<keyword evidence="7 19" id="KW-0444">Lipid biosynthesis</keyword>
<dbReference type="Gene3D" id="3.90.226.10">
    <property type="entry name" value="2-enoyl-CoA Hydratase, Chain A, domain 1"/>
    <property type="match status" value="2"/>
</dbReference>
<evidence type="ECO:0000256" key="21">
    <source>
        <dbReference type="SAM" id="MobiDB-lite"/>
    </source>
</evidence>
<keyword evidence="15 19" id="KW-0443">Lipid metabolism</keyword>
<evidence type="ECO:0000256" key="2">
    <source>
        <dbReference type="ARBA" id="ARBA00004956"/>
    </source>
</evidence>
<keyword evidence="10 19" id="KW-0547">Nucleotide-binding</keyword>
<feature type="binding site" evidence="20">
    <location>
        <position position="39"/>
    </location>
    <ligand>
        <name>Zn(2+)</name>
        <dbReference type="ChEBI" id="CHEBI:29105"/>
    </ligand>
</feature>
<evidence type="ECO:0000256" key="8">
    <source>
        <dbReference type="ARBA" id="ARBA00022679"/>
    </source>
</evidence>
<dbReference type="PROSITE" id="PS50980">
    <property type="entry name" value="COA_CT_NTER"/>
    <property type="match status" value="1"/>
</dbReference>
<evidence type="ECO:0000256" key="15">
    <source>
        <dbReference type="ARBA" id="ARBA00023098"/>
    </source>
</evidence>
<feature type="binding site" evidence="20">
    <location>
        <position position="58"/>
    </location>
    <ligand>
        <name>Zn(2+)</name>
        <dbReference type="ChEBI" id="CHEBI:29105"/>
    </ligand>
</feature>
<evidence type="ECO:0000313" key="24">
    <source>
        <dbReference type="EMBL" id="HJA72488.1"/>
    </source>
</evidence>
<proteinExistence type="inferred from homology"/>
<organism evidence="24 25">
    <name type="scientific">Candidatus Lachnoclostridium stercoravium</name>
    <dbReference type="NCBI Taxonomy" id="2838633"/>
    <lineage>
        <taxon>Bacteria</taxon>
        <taxon>Bacillati</taxon>
        <taxon>Bacillota</taxon>
        <taxon>Clostridia</taxon>
        <taxon>Lachnospirales</taxon>
        <taxon>Lachnospiraceae</taxon>
    </lineage>
</organism>
<gene>
    <name evidence="19" type="primary">accA</name>
    <name evidence="20" type="synonym">accD</name>
    <name evidence="24" type="ORF">IAA07_13110</name>
</gene>
<dbReference type="GO" id="GO:0006633">
    <property type="term" value="P:fatty acid biosynthetic process"/>
    <property type="evidence" value="ECO:0007669"/>
    <property type="project" value="UniProtKB-KW"/>
</dbReference>
<evidence type="ECO:0000256" key="1">
    <source>
        <dbReference type="ARBA" id="ARBA00004496"/>
    </source>
</evidence>
<keyword evidence="16 19" id="KW-0275">Fatty acid biosynthesis</keyword>
<reference evidence="24" key="2">
    <citation type="submission" date="2021-04" db="EMBL/GenBank/DDBJ databases">
        <authorList>
            <person name="Gilroy R."/>
        </authorList>
    </citation>
    <scope>NUCLEOTIDE SEQUENCE</scope>
    <source>
        <strain evidence="24">CHK178-16964</strain>
    </source>
</reference>
<keyword evidence="9 20" id="KW-0479">Metal-binding</keyword>
<dbReference type="PANTHER" id="PTHR42853">
    <property type="entry name" value="ACETYL-COENZYME A CARBOXYLASE CARBOXYL TRANSFERASE SUBUNIT ALPHA"/>
    <property type="match status" value="1"/>
</dbReference>
<dbReference type="InterPro" id="IPR001095">
    <property type="entry name" value="Acetyl_CoA_COase_a_su"/>
</dbReference>
<dbReference type="InterPro" id="IPR011763">
    <property type="entry name" value="COA_CT_C"/>
</dbReference>
<sequence>MLKDMFKKTYTLIDTKYKRPGRSEEPSIPQGLWRKCNKCGQPIYVEDVRNNYYICPKCNGYFRVHAYRRIEMVIDPGTFEEWDKHMEFSNPLNFPGYEKKVQAAKEKTKLDEAIVTGKGRINGRETVIGVCDARFMMSSMGHIVGEKIANAVERATAEKLPVIIFACSGGARMQEGLVSLMQMAKTSAALKKHHEAGQLFISVLTDPTTGGVTASFAMLGDIILAEPNALIGFAGPRVIEQTIGQKLPEGFQRAEFLLEHGFVDKIVEREDLKDTLSQILKMHERKTPEECARLIREAQDEEKRVEELHAQDKKDETEKEEKGRSSKKNKEEAEKTAWDKVLLSRQADRPAALDYIRAIFDEFIEFHGDRYFKDDGAIVGGIATFRGIPVTVIGQQKGKNTKENIKRNFGMPSPEGYRKALRLMKQAETFGRPIICFVDTPGAFCGIEAEENGQGEAIARNLFEMSDLKVPVLSIMIGEGGSGGALAMAVANEVWMMENAIYSILSPEGFASILWKDSKKAPEAAKYMKITAKDIYELHLIERVIPEKEPASSETLPAIAEDIRRDLDDFLKKYLPVPGEELAQQRYERFRRM</sequence>
<dbReference type="Proteomes" id="UP000823900">
    <property type="component" value="Unassembled WGS sequence"/>
</dbReference>
<evidence type="ECO:0000256" key="4">
    <source>
        <dbReference type="ARBA" id="ARBA00010284"/>
    </source>
</evidence>
<dbReference type="HAMAP" id="MF_00823">
    <property type="entry name" value="AcetylCoA_CT_alpha"/>
    <property type="match status" value="1"/>
</dbReference>
<evidence type="ECO:0000256" key="10">
    <source>
        <dbReference type="ARBA" id="ARBA00022741"/>
    </source>
</evidence>
<evidence type="ECO:0000256" key="16">
    <source>
        <dbReference type="ARBA" id="ARBA00023160"/>
    </source>
</evidence>
<dbReference type="HAMAP" id="MF_01395">
    <property type="entry name" value="AcetylCoA_CT_beta"/>
    <property type="match status" value="1"/>
</dbReference>
<evidence type="ECO:0000256" key="11">
    <source>
        <dbReference type="ARBA" id="ARBA00022771"/>
    </source>
</evidence>
<dbReference type="NCBIfam" id="NF004344">
    <property type="entry name" value="PRK05724.1"/>
    <property type="match status" value="1"/>
</dbReference>
<dbReference type="NCBIfam" id="TIGR00513">
    <property type="entry name" value="accA"/>
    <property type="match status" value="1"/>
</dbReference>
<dbReference type="AlphaFoldDB" id="A0A9D2KPD0"/>
<comment type="cofactor">
    <cofactor evidence="20">
        <name>Zn(2+)</name>
        <dbReference type="ChEBI" id="CHEBI:29105"/>
    </cofactor>
    <text evidence="20">Binds 1 zinc ion per subunit.</text>
</comment>
<evidence type="ECO:0000256" key="14">
    <source>
        <dbReference type="ARBA" id="ARBA00022840"/>
    </source>
</evidence>
<comment type="subcellular location">
    <subcellularLocation>
        <location evidence="1 19">Cytoplasm</location>
    </subcellularLocation>
</comment>
<dbReference type="GO" id="GO:2001295">
    <property type="term" value="P:malonyl-CoA biosynthetic process"/>
    <property type="evidence" value="ECO:0007669"/>
    <property type="project" value="UniProtKB-UniRule"/>
</dbReference>
<keyword evidence="14 19" id="KW-0067">ATP-binding</keyword>
<comment type="similarity">
    <text evidence="20">Belongs to the AccD/PCCB family.</text>
</comment>
<feature type="binding site" evidence="20">
    <location>
        <position position="36"/>
    </location>
    <ligand>
        <name>Zn(2+)</name>
        <dbReference type="ChEBI" id="CHEBI:29105"/>
    </ligand>
</feature>
<dbReference type="GO" id="GO:0008270">
    <property type="term" value="F:zinc ion binding"/>
    <property type="evidence" value="ECO:0007669"/>
    <property type="project" value="UniProtKB-UniRule"/>
</dbReference>
<evidence type="ECO:0000313" key="25">
    <source>
        <dbReference type="Proteomes" id="UP000823900"/>
    </source>
</evidence>
<comment type="catalytic activity">
    <reaction evidence="18 19">
        <text>N(6)-carboxybiotinyl-L-lysyl-[protein] + acetyl-CoA = N(6)-biotinyl-L-lysyl-[protein] + malonyl-CoA</text>
        <dbReference type="Rhea" id="RHEA:54728"/>
        <dbReference type="Rhea" id="RHEA-COMP:10505"/>
        <dbReference type="Rhea" id="RHEA-COMP:10506"/>
        <dbReference type="ChEBI" id="CHEBI:57288"/>
        <dbReference type="ChEBI" id="CHEBI:57384"/>
        <dbReference type="ChEBI" id="CHEBI:83144"/>
        <dbReference type="ChEBI" id="CHEBI:83145"/>
        <dbReference type="EC" id="2.1.3.15"/>
    </reaction>
</comment>